<dbReference type="Pfam" id="PF14603">
    <property type="entry name" value="hSH3"/>
    <property type="match status" value="1"/>
</dbReference>
<evidence type="ECO:0000259" key="1">
    <source>
        <dbReference type="Pfam" id="PF14603"/>
    </source>
</evidence>
<dbReference type="OrthoDB" id="3797359at2759"/>
<dbReference type="EMBL" id="ML986669">
    <property type="protein sequence ID" value="KAF2260923.1"/>
    <property type="molecule type" value="Genomic_DNA"/>
</dbReference>
<sequence length="428" mass="48707">MAPTYSEAWMDMQGGDNLPAKIVDMLTEGVIKTFFAAFGRTDEEWFIKYCDRHGMLLYRCGANIPYPLRRYLDDVCPVSIRNPMLLPRAQLGANGSFLAWNKSSWSGAGIPDGLLNSQISISTPNTEDIILDGSIHGVFKFGSIDNVAWNSESYYVNHDTKHVAWGTLWRQNQGRGDNDVAEIVHVAIDPWSTSGDTFVLKKVEGAQDADFVQSFTPRDVVSRLSPRQQLRQIEQPEKPEEDLHHLRKVECKREGRVHRFDNWELHVRCGQILDLIQDQGKSRVVARNRKGEKGFIHKSFLDFSLIPEEAYDAFKKASEKLFASRALTAFLNLSQFASCSESRCQSQKGDARGVGICHHNLEKVLQGSGTYTREFLREERMKWNPDRLASICHPQNRDELQKKAEKVFVLIGVLMDCLEHPEDVYSRA</sequence>
<reference evidence="3" key="1">
    <citation type="journal article" date="2020" name="Stud. Mycol.">
        <title>101 Dothideomycetes genomes: A test case for predicting lifestyles and emergence of pathogens.</title>
        <authorList>
            <person name="Haridas S."/>
            <person name="Albert R."/>
            <person name="Binder M."/>
            <person name="Bloem J."/>
            <person name="LaButti K."/>
            <person name="Salamov A."/>
            <person name="Andreopoulos B."/>
            <person name="Baker S."/>
            <person name="Barry K."/>
            <person name="Bills G."/>
            <person name="Bluhm B."/>
            <person name="Cannon C."/>
            <person name="Castanera R."/>
            <person name="Culley D."/>
            <person name="Daum C."/>
            <person name="Ezra D."/>
            <person name="Gonzalez J."/>
            <person name="Henrissat B."/>
            <person name="Kuo A."/>
            <person name="Liang C."/>
            <person name="Lipzen A."/>
            <person name="Lutzoni F."/>
            <person name="Magnuson J."/>
            <person name="Mondo S."/>
            <person name="Nolan M."/>
            <person name="Ohm R."/>
            <person name="Pangilinan J."/>
            <person name="Park H.-J."/>
            <person name="Ramirez L."/>
            <person name="Alfaro M."/>
            <person name="Sun H."/>
            <person name="Tritt A."/>
            <person name="Yoshinaga Y."/>
            <person name="Zwiers L.-H."/>
            <person name="Turgeon B."/>
            <person name="Goodwin S."/>
            <person name="Spatafora J."/>
            <person name="Crous P."/>
            <person name="Grigoriev I."/>
        </authorList>
    </citation>
    <scope>NUCLEOTIDE SEQUENCE [LARGE SCALE GENOMIC DNA]</scope>
    <source>
        <strain evidence="3">CBS 304.66</strain>
    </source>
</reference>
<evidence type="ECO:0000313" key="3">
    <source>
        <dbReference type="Proteomes" id="UP000800093"/>
    </source>
</evidence>
<organism evidence="2 3">
    <name type="scientific">Lojkania enalia</name>
    <dbReference type="NCBI Taxonomy" id="147567"/>
    <lineage>
        <taxon>Eukaryota</taxon>
        <taxon>Fungi</taxon>
        <taxon>Dikarya</taxon>
        <taxon>Ascomycota</taxon>
        <taxon>Pezizomycotina</taxon>
        <taxon>Dothideomycetes</taxon>
        <taxon>Pleosporomycetidae</taxon>
        <taxon>Pleosporales</taxon>
        <taxon>Pleosporales incertae sedis</taxon>
        <taxon>Lojkania</taxon>
    </lineage>
</organism>
<name>A0A9P4N0W2_9PLEO</name>
<dbReference type="AlphaFoldDB" id="A0A9P4N0W2"/>
<dbReference type="Proteomes" id="UP000800093">
    <property type="component" value="Unassembled WGS sequence"/>
</dbReference>
<evidence type="ECO:0000313" key="2">
    <source>
        <dbReference type="EMBL" id="KAF2260923.1"/>
    </source>
</evidence>
<protein>
    <recommendedName>
        <fullName evidence="1">Helically-extended SH3 domain-containing protein</fullName>
    </recommendedName>
</protein>
<dbReference type="InterPro" id="IPR029294">
    <property type="entry name" value="hSH3"/>
</dbReference>
<gene>
    <name evidence="2" type="ORF">CC78DRAFT_584306</name>
</gene>
<comment type="caution">
    <text evidence="2">The sequence shown here is derived from an EMBL/GenBank/DDBJ whole genome shotgun (WGS) entry which is preliminary data.</text>
</comment>
<proteinExistence type="predicted"/>
<accession>A0A9P4N0W2</accession>
<feature type="domain" description="Helically-extended SH3" evidence="1">
    <location>
        <begin position="242"/>
        <end position="302"/>
    </location>
</feature>
<keyword evidence="3" id="KW-1185">Reference proteome</keyword>